<dbReference type="GeneID" id="63830145"/>
<organism evidence="2 3">
    <name type="scientific">Laetiporus sulphureus 93-53</name>
    <dbReference type="NCBI Taxonomy" id="1314785"/>
    <lineage>
        <taxon>Eukaryota</taxon>
        <taxon>Fungi</taxon>
        <taxon>Dikarya</taxon>
        <taxon>Basidiomycota</taxon>
        <taxon>Agaricomycotina</taxon>
        <taxon>Agaricomycetes</taxon>
        <taxon>Polyporales</taxon>
        <taxon>Laetiporus</taxon>
    </lineage>
</organism>
<dbReference type="RefSeq" id="XP_040760580.1">
    <property type="nucleotide sequence ID" value="XM_040913117.1"/>
</dbReference>
<feature type="region of interest" description="Disordered" evidence="1">
    <location>
        <begin position="665"/>
        <end position="727"/>
    </location>
</feature>
<evidence type="ECO:0000313" key="3">
    <source>
        <dbReference type="Proteomes" id="UP000076871"/>
    </source>
</evidence>
<feature type="compositionally biased region" description="Polar residues" evidence="1">
    <location>
        <begin position="303"/>
        <end position="333"/>
    </location>
</feature>
<reference evidence="2 3" key="1">
    <citation type="journal article" date="2016" name="Mol. Biol. Evol.">
        <title>Comparative Genomics of Early-Diverging Mushroom-Forming Fungi Provides Insights into the Origins of Lignocellulose Decay Capabilities.</title>
        <authorList>
            <person name="Nagy L.G."/>
            <person name="Riley R."/>
            <person name="Tritt A."/>
            <person name="Adam C."/>
            <person name="Daum C."/>
            <person name="Floudas D."/>
            <person name="Sun H."/>
            <person name="Yadav J.S."/>
            <person name="Pangilinan J."/>
            <person name="Larsson K.H."/>
            <person name="Matsuura K."/>
            <person name="Barry K."/>
            <person name="Labutti K."/>
            <person name="Kuo R."/>
            <person name="Ohm R.A."/>
            <person name="Bhattacharya S.S."/>
            <person name="Shirouzu T."/>
            <person name="Yoshinaga Y."/>
            <person name="Martin F.M."/>
            <person name="Grigoriev I.V."/>
            <person name="Hibbett D.S."/>
        </authorList>
    </citation>
    <scope>NUCLEOTIDE SEQUENCE [LARGE SCALE GENOMIC DNA]</scope>
    <source>
        <strain evidence="2 3">93-53</strain>
    </source>
</reference>
<feature type="compositionally biased region" description="Polar residues" evidence="1">
    <location>
        <begin position="535"/>
        <end position="554"/>
    </location>
</feature>
<proteinExistence type="predicted"/>
<dbReference type="InParanoid" id="A0A165CHS1"/>
<feature type="compositionally biased region" description="Polar residues" evidence="1">
    <location>
        <begin position="359"/>
        <end position="393"/>
    </location>
</feature>
<keyword evidence="3" id="KW-1185">Reference proteome</keyword>
<feature type="region of interest" description="Disordered" evidence="1">
    <location>
        <begin position="583"/>
        <end position="607"/>
    </location>
</feature>
<dbReference type="EMBL" id="KV427649">
    <property type="protein sequence ID" value="KZT02840.1"/>
    <property type="molecule type" value="Genomic_DNA"/>
</dbReference>
<feature type="compositionally biased region" description="Basic and acidic residues" evidence="1">
    <location>
        <begin position="706"/>
        <end position="717"/>
    </location>
</feature>
<feature type="region of interest" description="Disordered" evidence="1">
    <location>
        <begin position="97"/>
        <end position="202"/>
    </location>
</feature>
<feature type="compositionally biased region" description="Low complexity" evidence="1">
    <location>
        <begin position="125"/>
        <end position="143"/>
    </location>
</feature>
<feature type="compositionally biased region" description="Low complexity" evidence="1">
    <location>
        <begin position="271"/>
        <end position="280"/>
    </location>
</feature>
<feature type="region of interest" description="Disordered" evidence="1">
    <location>
        <begin position="231"/>
        <end position="555"/>
    </location>
</feature>
<evidence type="ECO:0000256" key="1">
    <source>
        <dbReference type="SAM" id="MobiDB-lite"/>
    </source>
</evidence>
<feature type="compositionally biased region" description="Basic and acidic residues" evidence="1">
    <location>
        <begin position="475"/>
        <end position="489"/>
    </location>
</feature>
<feature type="compositionally biased region" description="Polar residues" evidence="1">
    <location>
        <begin position="41"/>
        <end position="57"/>
    </location>
</feature>
<evidence type="ECO:0000313" key="2">
    <source>
        <dbReference type="EMBL" id="KZT02840.1"/>
    </source>
</evidence>
<accession>A0A165CHS1</accession>
<dbReference type="AlphaFoldDB" id="A0A165CHS1"/>
<feature type="compositionally biased region" description="Basic and acidic residues" evidence="1">
    <location>
        <begin position="151"/>
        <end position="162"/>
    </location>
</feature>
<sequence length="727" mass="79004">MPVLTRVYPSFQPAYPTPVPSRDGHSDVYRQNQHGLVDAARSSSSRKLTKASENAVTKKSRSVSLFVVPSCVRWSGEPDEVLGVDLVPVREGGELARSVQPTQDYNPQAAAPTDSASPSSPPSFPSRRLTSPSSSRAQPSPSVTSPPPDARYADRDVREGSRRRSRQATSPPPPVSSSARLARATSHEYVGGQQYAGERPVHRVSVRAGVVRAASARVPMGESAVVEYATRHTTRAGSSARVPVEDARVTSTRVRGRDRERERALPPPPVTETTSPSNPSHIHGQTQSQWPSRIPHQQPAHISYQQPAHIYQQQATSPPVARSTSTASGSVASPRTPVHRKLPPSIDSLKSSASASANVVPSRTHSRTQSLDQAGSGTNVQTMSRSRTQSFEQNRLPGESQVQAGMAAQVFASEQQVQGKQEEEERPPPPPPKPESIPKFAVPKTRSEPARTAADAQFPFAVPKAQSESAWTGMEVRREDKRPRTRSDGRAPGMPAVERVRTRSDVRSSGVPQVERVRTYSDAKPPTAERDVRQMEQQPVQSPRQAWFEQNAQQELRDAYDPSGYTQEHPVKGRPRIFVAMAASTSAEETESPETAHPNSAQQVGTPLVKGRPLIFAAMAASAEEDGVRSAERGMAEEGTYGQYSQLLDGHGYAQTYGYSSQYSHDAVAEAGSRGREDGPKSKQGSMRSQSLPPPGTLDTTEFGEYEQRGRVPERSGSRSKLSKFRG</sequence>
<protein>
    <submittedName>
        <fullName evidence="2">Uncharacterized protein</fullName>
    </submittedName>
</protein>
<name>A0A165CHS1_9APHY</name>
<feature type="compositionally biased region" description="Low complexity" evidence="1">
    <location>
        <begin position="107"/>
        <end position="118"/>
    </location>
</feature>
<dbReference type="Proteomes" id="UP000076871">
    <property type="component" value="Unassembled WGS sequence"/>
</dbReference>
<feature type="compositionally biased region" description="Basic and acidic residues" evidence="1">
    <location>
        <begin position="515"/>
        <end position="534"/>
    </location>
</feature>
<gene>
    <name evidence="2" type="ORF">LAESUDRAFT_762494</name>
</gene>
<feature type="compositionally biased region" description="Basic and acidic residues" evidence="1">
    <location>
        <begin position="255"/>
        <end position="264"/>
    </location>
</feature>
<feature type="region of interest" description="Disordered" evidence="1">
    <location>
        <begin position="1"/>
        <end position="60"/>
    </location>
</feature>
<feature type="non-terminal residue" evidence="2">
    <location>
        <position position="727"/>
    </location>
</feature>